<sequence length="491" mass="55055">MSTRSSTPAVSSDVAELKGHGFGPLIRDRKNPKPDLRPCKAVIKVCVPCGSEGFLSNVQPLISNIYLDNLQEYRVPCRCGQFQPSLFLGFRTSDGLKSYLTSWETILNQGQIYRPPVNSTGSSSRTGSSAQRTSSSVSGTLHGFTVTNPKEDLKGSITRSGVSIQGPKKVNQTPRPRVPLILGRCFLKTSRALIDVYEGEITLRVGKEAITFNLDQTSRYTANFNHMTANRIDVIDMASEEYSQEVLGFSDSVAYGNPSPCFDPIVANSSPTLTPFGESDFLLFEEANAFCRDDVQLSPEVDPNYYDPDGDFYPRSILVELKDLPPHLEYAFLEDDNKLPVIIAKELSLGEKADLIKILKDFSKYPDQWTHILEKNTPFIFSNECIQAFQTLKNKLTEAPILIAPNWDLPFELMCDASDYAIGAVLGQRHEKHFRPIHYASKTMTEAESNYTTRKEMLAVVYAFEKIPVLIYHETNECDLRPFALFKYLFA</sequence>
<evidence type="ECO:0000313" key="3">
    <source>
        <dbReference type="EMBL" id="GJT78234.1"/>
    </source>
</evidence>
<gene>
    <name evidence="3" type="ORF">Tco_1044959</name>
</gene>
<proteinExistence type="predicted"/>
<feature type="compositionally biased region" description="Low complexity" evidence="1">
    <location>
        <begin position="119"/>
        <end position="140"/>
    </location>
</feature>
<dbReference type="Gene3D" id="3.10.20.370">
    <property type="match status" value="1"/>
</dbReference>
<protein>
    <submittedName>
        <fullName evidence="3">Reverse transcriptase domain-containing protein</fullName>
    </submittedName>
</protein>
<dbReference type="InterPro" id="IPR041577">
    <property type="entry name" value="RT_RNaseH_2"/>
</dbReference>
<keyword evidence="3" id="KW-0808">Transferase</keyword>
<evidence type="ECO:0000313" key="4">
    <source>
        <dbReference type="Proteomes" id="UP001151760"/>
    </source>
</evidence>
<dbReference type="Pfam" id="PF17919">
    <property type="entry name" value="RT_RNaseH_2"/>
    <property type="match status" value="1"/>
</dbReference>
<accession>A0ABQ5GRY4</accession>
<dbReference type="PANTHER" id="PTHR34072:SF44">
    <property type="entry name" value="RNA-DIRECTED DNA POLYMERASE"/>
    <property type="match status" value="1"/>
</dbReference>
<feature type="domain" description="Reverse transcriptase/retrotransposon-derived protein RNase H-like" evidence="2">
    <location>
        <begin position="382"/>
        <end position="473"/>
    </location>
</feature>
<name>A0ABQ5GRY4_9ASTR</name>
<dbReference type="EMBL" id="BQNB010018783">
    <property type="protein sequence ID" value="GJT78234.1"/>
    <property type="molecule type" value="Genomic_DNA"/>
</dbReference>
<keyword evidence="3" id="KW-0695">RNA-directed DNA polymerase</keyword>
<dbReference type="Proteomes" id="UP001151760">
    <property type="component" value="Unassembled WGS sequence"/>
</dbReference>
<organism evidence="3 4">
    <name type="scientific">Tanacetum coccineum</name>
    <dbReference type="NCBI Taxonomy" id="301880"/>
    <lineage>
        <taxon>Eukaryota</taxon>
        <taxon>Viridiplantae</taxon>
        <taxon>Streptophyta</taxon>
        <taxon>Embryophyta</taxon>
        <taxon>Tracheophyta</taxon>
        <taxon>Spermatophyta</taxon>
        <taxon>Magnoliopsida</taxon>
        <taxon>eudicotyledons</taxon>
        <taxon>Gunneridae</taxon>
        <taxon>Pentapetalae</taxon>
        <taxon>asterids</taxon>
        <taxon>campanulids</taxon>
        <taxon>Asterales</taxon>
        <taxon>Asteraceae</taxon>
        <taxon>Asteroideae</taxon>
        <taxon>Anthemideae</taxon>
        <taxon>Anthemidinae</taxon>
        <taxon>Tanacetum</taxon>
    </lineage>
</organism>
<keyword evidence="3" id="KW-0548">Nucleotidyltransferase</keyword>
<evidence type="ECO:0000259" key="2">
    <source>
        <dbReference type="Pfam" id="PF17919"/>
    </source>
</evidence>
<reference evidence="3" key="1">
    <citation type="journal article" date="2022" name="Int. J. Mol. Sci.">
        <title>Draft Genome of Tanacetum Coccineum: Genomic Comparison of Closely Related Tanacetum-Family Plants.</title>
        <authorList>
            <person name="Yamashiro T."/>
            <person name="Shiraishi A."/>
            <person name="Nakayama K."/>
            <person name="Satake H."/>
        </authorList>
    </citation>
    <scope>NUCLEOTIDE SEQUENCE</scope>
</reference>
<evidence type="ECO:0000256" key="1">
    <source>
        <dbReference type="SAM" id="MobiDB-lite"/>
    </source>
</evidence>
<reference evidence="3" key="2">
    <citation type="submission" date="2022-01" db="EMBL/GenBank/DDBJ databases">
        <authorList>
            <person name="Yamashiro T."/>
            <person name="Shiraishi A."/>
            <person name="Satake H."/>
            <person name="Nakayama K."/>
        </authorList>
    </citation>
    <scope>NUCLEOTIDE SEQUENCE</scope>
</reference>
<keyword evidence="4" id="KW-1185">Reference proteome</keyword>
<feature type="region of interest" description="Disordered" evidence="1">
    <location>
        <begin position="114"/>
        <end position="141"/>
    </location>
</feature>
<dbReference type="InterPro" id="IPR043502">
    <property type="entry name" value="DNA/RNA_pol_sf"/>
</dbReference>
<comment type="caution">
    <text evidence="3">The sequence shown here is derived from an EMBL/GenBank/DDBJ whole genome shotgun (WGS) entry which is preliminary data.</text>
</comment>
<dbReference type="GO" id="GO:0003964">
    <property type="term" value="F:RNA-directed DNA polymerase activity"/>
    <property type="evidence" value="ECO:0007669"/>
    <property type="project" value="UniProtKB-KW"/>
</dbReference>
<dbReference type="PANTHER" id="PTHR34072">
    <property type="entry name" value="ENZYMATIC POLYPROTEIN-RELATED"/>
    <property type="match status" value="1"/>
</dbReference>
<dbReference type="SUPFAM" id="SSF56672">
    <property type="entry name" value="DNA/RNA polymerases"/>
    <property type="match status" value="1"/>
</dbReference>